<dbReference type="GO" id="GO:0050660">
    <property type="term" value="F:flavin adenine dinucleotide binding"/>
    <property type="evidence" value="ECO:0007669"/>
    <property type="project" value="InterPro"/>
</dbReference>
<dbReference type="SUPFAM" id="SSF54373">
    <property type="entry name" value="FAD-linked reductases, C-terminal domain"/>
    <property type="match status" value="1"/>
</dbReference>
<sequence length="570" mass="64278">MPIFDEYDFVIVGSSPSGLIVASRLTENANVTVLILEAGVEETIYNDIPAMATVLLFSEYNWKFRSEYNANVCRAMDDEICPWPSGRGLGGATLINGMIYTRGNRKDFDKWEAMGNPGWAYDDLVKYFTKHEDTRITEIQNSKFHGTNGNLTISYPNFHSEVADRFILAGEELGLRLTDYNSPGNHIGVSKIQSTMREGARCSAATAFIKPIKHRSNLHISQLSRVIKIIIDPTTNRALGVLFIKNGRRRFVKARREVILSAGAFNTPQLLMLSGIGHAEHLAQMGIPVYMDLPVGDNLQEHIGTTSLTFTLDRWIVPRFKTEQWLIPFTFLDWLTTGNSLLSSVGCESLAYVKSSYAEDGDSPDIELIEVAASYASDRGTVLRRNYGIREDIYNAVYKELEDTPSFSIWVMGMYPKSRGKIRLASPNPFIQPRIINNFLSDRQDLDVLIEGIKWAIKFIETKAFADVGAKLYNKPLPNCIDFTFASDDYWECFIREITSQYHHQCCTARMGPQWDHKAVVDYRLRVYGIQSLRIVDASIMPDIPGGHTMAATYMIGEKASDLIKEDYGI</sequence>
<keyword evidence="3" id="KW-0274">FAD</keyword>
<evidence type="ECO:0000259" key="4">
    <source>
        <dbReference type="PROSITE" id="PS00624"/>
    </source>
</evidence>
<dbReference type="Gene3D" id="3.50.50.60">
    <property type="entry name" value="FAD/NAD(P)-binding domain"/>
    <property type="match status" value="1"/>
</dbReference>
<dbReference type="InterPro" id="IPR036188">
    <property type="entry name" value="FAD/NAD-bd_sf"/>
</dbReference>
<dbReference type="AlphaFoldDB" id="A0AAW1CKV2"/>
<keyword evidence="3" id="KW-0285">Flavoprotein</keyword>
<evidence type="ECO:0000256" key="1">
    <source>
        <dbReference type="ARBA" id="ARBA00010790"/>
    </source>
</evidence>
<reference evidence="5 6" key="1">
    <citation type="submission" date="2022-12" db="EMBL/GenBank/DDBJ databases">
        <title>Chromosome-level genome assembly of true bugs.</title>
        <authorList>
            <person name="Ma L."/>
            <person name="Li H."/>
        </authorList>
    </citation>
    <scope>NUCLEOTIDE SEQUENCE [LARGE SCALE GENOMIC DNA]</scope>
    <source>
        <strain evidence="5">Lab_2022b</strain>
    </source>
</reference>
<organism evidence="5 6">
    <name type="scientific">Rhynocoris fuscipes</name>
    <dbReference type="NCBI Taxonomy" id="488301"/>
    <lineage>
        <taxon>Eukaryota</taxon>
        <taxon>Metazoa</taxon>
        <taxon>Ecdysozoa</taxon>
        <taxon>Arthropoda</taxon>
        <taxon>Hexapoda</taxon>
        <taxon>Insecta</taxon>
        <taxon>Pterygota</taxon>
        <taxon>Neoptera</taxon>
        <taxon>Paraneoptera</taxon>
        <taxon>Hemiptera</taxon>
        <taxon>Heteroptera</taxon>
        <taxon>Panheteroptera</taxon>
        <taxon>Cimicomorpha</taxon>
        <taxon>Reduviidae</taxon>
        <taxon>Harpactorinae</taxon>
        <taxon>Harpactorini</taxon>
        <taxon>Rhynocoris</taxon>
    </lineage>
</organism>
<protein>
    <recommendedName>
        <fullName evidence="4">Glucose-methanol-choline oxidoreductase N-terminal domain-containing protein</fullName>
    </recommendedName>
</protein>
<feature type="active site" description="Proton acceptor" evidence="2">
    <location>
        <position position="548"/>
    </location>
</feature>
<dbReference type="GO" id="GO:0016614">
    <property type="term" value="F:oxidoreductase activity, acting on CH-OH group of donors"/>
    <property type="evidence" value="ECO:0007669"/>
    <property type="project" value="InterPro"/>
</dbReference>
<comment type="similarity">
    <text evidence="1">Belongs to the GMC oxidoreductase family.</text>
</comment>
<feature type="binding site" evidence="3">
    <location>
        <position position="502"/>
    </location>
    <ligand>
        <name>substrate</name>
    </ligand>
</feature>
<dbReference type="Gene3D" id="3.30.560.10">
    <property type="entry name" value="Glucose Oxidase, domain 3"/>
    <property type="match status" value="1"/>
</dbReference>
<evidence type="ECO:0000256" key="3">
    <source>
        <dbReference type="PIRSR" id="PIRSR000137-2"/>
    </source>
</evidence>
<dbReference type="PIRSF" id="PIRSF000137">
    <property type="entry name" value="Alcohol_oxidase"/>
    <property type="match status" value="1"/>
</dbReference>
<dbReference type="Pfam" id="PF05199">
    <property type="entry name" value="GMC_oxred_C"/>
    <property type="match status" value="1"/>
</dbReference>
<evidence type="ECO:0000313" key="6">
    <source>
        <dbReference type="Proteomes" id="UP001461498"/>
    </source>
</evidence>
<dbReference type="EMBL" id="JAPXFL010000043">
    <property type="protein sequence ID" value="KAK9496869.1"/>
    <property type="molecule type" value="Genomic_DNA"/>
</dbReference>
<comment type="cofactor">
    <cofactor evidence="3">
        <name>FAD</name>
        <dbReference type="ChEBI" id="CHEBI:57692"/>
    </cofactor>
</comment>
<evidence type="ECO:0000256" key="2">
    <source>
        <dbReference type="PIRSR" id="PIRSR000137-1"/>
    </source>
</evidence>
<dbReference type="Pfam" id="PF00732">
    <property type="entry name" value="GMC_oxred_N"/>
    <property type="match status" value="1"/>
</dbReference>
<dbReference type="InterPro" id="IPR007867">
    <property type="entry name" value="GMC_OxRtase_C"/>
</dbReference>
<comment type="caution">
    <text evidence="5">The sequence shown here is derived from an EMBL/GenBank/DDBJ whole genome shotgun (WGS) entry which is preliminary data.</text>
</comment>
<dbReference type="PANTHER" id="PTHR11552">
    <property type="entry name" value="GLUCOSE-METHANOL-CHOLINE GMC OXIDOREDUCTASE"/>
    <property type="match status" value="1"/>
</dbReference>
<dbReference type="InterPro" id="IPR000172">
    <property type="entry name" value="GMC_OxRdtase_N"/>
</dbReference>
<dbReference type="PANTHER" id="PTHR11552:SF208">
    <property type="entry name" value="RE36204P-RELATED"/>
    <property type="match status" value="1"/>
</dbReference>
<dbReference type="PROSITE" id="PS00624">
    <property type="entry name" value="GMC_OXRED_2"/>
    <property type="match status" value="1"/>
</dbReference>
<proteinExistence type="inferred from homology"/>
<dbReference type="SUPFAM" id="SSF51905">
    <property type="entry name" value="FAD/NAD(P)-binding domain"/>
    <property type="match status" value="1"/>
</dbReference>
<accession>A0AAW1CKV2</accession>
<feature type="domain" description="Glucose-methanol-choline oxidoreductase N-terminal" evidence="4">
    <location>
        <begin position="263"/>
        <end position="277"/>
    </location>
</feature>
<dbReference type="Proteomes" id="UP001461498">
    <property type="component" value="Unassembled WGS sequence"/>
</dbReference>
<evidence type="ECO:0000313" key="5">
    <source>
        <dbReference type="EMBL" id="KAK9496869.1"/>
    </source>
</evidence>
<dbReference type="InterPro" id="IPR012132">
    <property type="entry name" value="GMC_OxRdtase"/>
</dbReference>
<feature type="active site" description="Proton donor" evidence="2">
    <location>
        <position position="504"/>
    </location>
</feature>
<feature type="binding site" evidence="3">
    <location>
        <position position="226"/>
    </location>
    <ligand>
        <name>FAD</name>
        <dbReference type="ChEBI" id="CHEBI:57692"/>
    </ligand>
</feature>
<gene>
    <name evidence="5" type="ORF">O3M35_012912</name>
</gene>
<name>A0AAW1CKV2_9HEMI</name>
<keyword evidence="6" id="KW-1185">Reference proteome</keyword>